<evidence type="ECO:0000256" key="2">
    <source>
        <dbReference type="ARBA" id="ARBA00022737"/>
    </source>
</evidence>
<dbReference type="PANTHER" id="PTHR46428">
    <property type="entry name" value="KELCH DOMAIN-CONTAINING PROTEIN 10"/>
    <property type="match status" value="1"/>
</dbReference>
<dbReference type="InterPro" id="IPR015915">
    <property type="entry name" value="Kelch-typ_b-propeller"/>
</dbReference>
<dbReference type="SUPFAM" id="SSF117281">
    <property type="entry name" value="Kelch motif"/>
    <property type="match status" value="1"/>
</dbReference>
<dbReference type="Pfam" id="PF24681">
    <property type="entry name" value="Kelch_KLHDC2_KLHL20_DRC7"/>
    <property type="match status" value="1"/>
</dbReference>
<name>A0A7R8WKT2_9CRUS</name>
<dbReference type="OrthoDB" id="7676067at2759"/>
<evidence type="ECO:0000313" key="3">
    <source>
        <dbReference type="EMBL" id="CAD7233604.1"/>
    </source>
</evidence>
<dbReference type="GO" id="GO:0032874">
    <property type="term" value="P:positive regulation of stress-activated MAPK cascade"/>
    <property type="evidence" value="ECO:0007669"/>
    <property type="project" value="TreeGrafter"/>
</dbReference>
<keyword evidence="2" id="KW-0677">Repeat</keyword>
<keyword evidence="1" id="KW-0880">Kelch repeat</keyword>
<organism evidence="3">
    <name type="scientific">Cyprideis torosa</name>
    <dbReference type="NCBI Taxonomy" id="163714"/>
    <lineage>
        <taxon>Eukaryota</taxon>
        <taxon>Metazoa</taxon>
        <taxon>Ecdysozoa</taxon>
        <taxon>Arthropoda</taxon>
        <taxon>Crustacea</taxon>
        <taxon>Oligostraca</taxon>
        <taxon>Ostracoda</taxon>
        <taxon>Podocopa</taxon>
        <taxon>Podocopida</taxon>
        <taxon>Cytherocopina</taxon>
        <taxon>Cytheroidea</taxon>
        <taxon>Cytherideidae</taxon>
        <taxon>Cyprideis</taxon>
    </lineage>
</organism>
<dbReference type="Gene3D" id="2.120.10.80">
    <property type="entry name" value="Kelch-type beta propeller"/>
    <property type="match status" value="1"/>
</dbReference>
<accession>A0A7R8WKT2</accession>
<sequence>MERVMNAVSNYCNWELRQLPKSYVNAYEAKQFKFQPLKLVEEDLFQKCGVCTPKARSGHRMVCTEAAFYSFGGYNPDIPATDLDMDGDPYWKETDPLFRELWEFRFSTRSWRKVPCSEFSPTALASHSAALCGPQSLLAYGGTGMPFGYNSSNKLYHCNLRTGEWKEVETRGEPPTPQYGQAVVIKSPYMYVIGGTTGFDYSLDVHRLNFSDLKWETLCYDQALGARYRHEVALCEDDIFVFGGGTNESEFPLETLPVFNVQTHKWRLVPTTKAPHQFPRNP</sequence>
<dbReference type="InterPro" id="IPR052125">
    <property type="entry name" value="KLHDC10"/>
</dbReference>
<gene>
    <name evidence="3" type="ORF">CTOB1V02_LOCUS11425</name>
</gene>
<dbReference type="PANTHER" id="PTHR46428:SF1">
    <property type="entry name" value="KELCH DOMAIN-CONTAINING PROTEIN 10"/>
    <property type="match status" value="1"/>
</dbReference>
<dbReference type="AlphaFoldDB" id="A0A7R8WKT2"/>
<dbReference type="EMBL" id="OB666591">
    <property type="protein sequence ID" value="CAD7233604.1"/>
    <property type="molecule type" value="Genomic_DNA"/>
</dbReference>
<reference evidence="3" key="1">
    <citation type="submission" date="2020-11" db="EMBL/GenBank/DDBJ databases">
        <authorList>
            <person name="Tran Van P."/>
        </authorList>
    </citation>
    <scope>NUCLEOTIDE SEQUENCE</scope>
</reference>
<feature type="non-terminal residue" evidence="3">
    <location>
        <position position="1"/>
    </location>
</feature>
<proteinExistence type="predicted"/>
<evidence type="ECO:0000256" key="1">
    <source>
        <dbReference type="ARBA" id="ARBA00022441"/>
    </source>
</evidence>
<protein>
    <submittedName>
        <fullName evidence="3">Uncharacterized protein</fullName>
    </submittedName>
</protein>